<gene>
    <name evidence="4" type="ORF">SDC9_45830</name>
</gene>
<name>A0A644WAL9_9ZZZZ</name>
<organism evidence="4">
    <name type="scientific">bioreactor metagenome</name>
    <dbReference type="NCBI Taxonomy" id="1076179"/>
    <lineage>
        <taxon>unclassified sequences</taxon>
        <taxon>metagenomes</taxon>
        <taxon>ecological metagenomes</taxon>
    </lineage>
</organism>
<accession>A0A644WAL9</accession>
<evidence type="ECO:0000313" key="4">
    <source>
        <dbReference type="EMBL" id="MPL99612.1"/>
    </source>
</evidence>
<reference evidence="4" key="1">
    <citation type="submission" date="2019-08" db="EMBL/GenBank/DDBJ databases">
        <authorList>
            <person name="Kucharzyk K."/>
            <person name="Murdoch R.W."/>
            <person name="Higgins S."/>
            <person name="Loffler F."/>
        </authorList>
    </citation>
    <scope>NUCLEOTIDE SEQUENCE</scope>
</reference>
<dbReference type="CDD" id="cd06850">
    <property type="entry name" value="biotinyl_domain"/>
    <property type="match status" value="1"/>
</dbReference>
<proteinExistence type="predicted"/>
<dbReference type="PANTHER" id="PTHR45266:SF3">
    <property type="entry name" value="OXALOACETATE DECARBOXYLASE ALPHA CHAIN"/>
    <property type="match status" value="1"/>
</dbReference>
<dbReference type="SUPFAM" id="SSF51230">
    <property type="entry name" value="Single hybrid motif"/>
    <property type="match status" value="1"/>
</dbReference>
<dbReference type="FunFam" id="2.40.50.100:FF:000003">
    <property type="entry name" value="Acetyl-CoA carboxylase biotin carboxyl carrier protein"/>
    <property type="match status" value="1"/>
</dbReference>
<comment type="caution">
    <text evidence="4">The sequence shown here is derived from an EMBL/GenBank/DDBJ whole genome shotgun (WGS) entry which is preliminary data.</text>
</comment>
<dbReference type="InterPro" id="IPR050709">
    <property type="entry name" value="Biotin_Carboxyl_Carrier/Decarb"/>
</dbReference>
<dbReference type="Gene3D" id="2.40.50.100">
    <property type="match status" value="1"/>
</dbReference>
<keyword evidence="1" id="KW-0092">Biotin</keyword>
<dbReference type="EMBL" id="VSSQ01000677">
    <property type="protein sequence ID" value="MPL99612.1"/>
    <property type="molecule type" value="Genomic_DNA"/>
</dbReference>
<dbReference type="PROSITE" id="PS00188">
    <property type="entry name" value="BIOTIN"/>
    <property type="match status" value="1"/>
</dbReference>
<feature type="region of interest" description="Disordered" evidence="2">
    <location>
        <begin position="45"/>
        <end position="72"/>
    </location>
</feature>
<evidence type="ECO:0000256" key="1">
    <source>
        <dbReference type="ARBA" id="ARBA00023267"/>
    </source>
</evidence>
<feature type="compositionally biased region" description="Low complexity" evidence="2">
    <location>
        <begin position="45"/>
        <end position="63"/>
    </location>
</feature>
<dbReference type="Pfam" id="PF00364">
    <property type="entry name" value="Biotin_lipoyl"/>
    <property type="match status" value="1"/>
</dbReference>
<dbReference type="InterPro" id="IPR001882">
    <property type="entry name" value="Biotin_BS"/>
</dbReference>
<dbReference type="AlphaFoldDB" id="A0A644WAL9"/>
<evidence type="ECO:0000259" key="3">
    <source>
        <dbReference type="PROSITE" id="PS50968"/>
    </source>
</evidence>
<feature type="domain" description="Lipoyl-binding" evidence="3">
    <location>
        <begin position="62"/>
        <end position="138"/>
    </location>
</feature>
<protein>
    <recommendedName>
        <fullName evidence="3">Lipoyl-binding domain-containing protein</fullName>
    </recommendedName>
</protein>
<dbReference type="PANTHER" id="PTHR45266">
    <property type="entry name" value="OXALOACETATE DECARBOXYLASE ALPHA CHAIN"/>
    <property type="match status" value="1"/>
</dbReference>
<dbReference type="PROSITE" id="PS50968">
    <property type="entry name" value="BIOTINYL_LIPOYL"/>
    <property type="match status" value="1"/>
</dbReference>
<dbReference type="InterPro" id="IPR011053">
    <property type="entry name" value="Single_hybrid_motif"/>
</dbReference>
<sequence length="138" mass="14603">MKEYKLKINGNDYAVTVNDIDDTIAEVEVNGIPFKVEIERPAKKQVVAKPNKPAPAPSNVAKPTASGSETAVTSPLPGVILEVVVKEGDVVKRGQKLMVLEAMKMENVIEASADGKIISIKANKGDSVLEGAPLIIIG</sequence>
<evidence type="ECO:0000256" key="2">
    <source>
        <dbReference type="SAM" id="MobiDB-lite"/>
    </source>
</evidence>
<dbReference type="InterPro" id="IPR000089">
    <property type="entry name" value="Biotin_lipoyl"/>
</dbReference>